<evidence type="ECO:0000256" key="1">
    <source>
        <dbReference type="SAM" id="Phobius"/>
    </source>
</evidence>
<evidence type="ECO:0000313" key="3">
    <source>
        <dbReference type="Proteomes" id="UP000824166"/>
    </source>
</evidence>
<keyword evidence="1" id="KW-1133">Transmembrane helix</keyword>
<evidence type="ECO:0000313" key="2">
    <source>
        <dbReference type="EMBL" id="MBU8868215.1"/>
    </source>
</evidence>
<name>A0ABS6I921_9MICC</name>
<keyword evidence="3" id="KW-1185">Reference proteome</keyword>
<dbReference type="EMBL" id="JAHOPC010000012">
    <property type="protein sequence ID" value="MBU8868215.1"/>
    <property type="molecule type" value="Genomic_DNA"/>
</dbReference>
<evidence type="ECO:0008006" key="4">
    <source>
        <dbReference type="Google" id="ProtNLM"/>
    </source>
</evidence>
<organism evidence="2 3">
    <name type="scientific">Paenarthrobacter aromaticivorans</name>
    <dbReference type="NCBI Taxonomy" id="2849150"/>
    <lineage>
        <taxon>Bacteria</taxon>
        <taxon>Bacillati</taxon>
        <taxon>Actinomycetota</taxon>
        <taxon>Actinomycetes</taxon>
        <taxon>Micrococcales</taxon>
        <taxon>Micrococcaceae</taxon>
        <taxon>Paenarthrobacter</taxon>
    </lineage>
</organism>
<gene>
    <name evidence="2" type="ORF">KSW38_18140</name>
</gene>
<accession>A0ABS6I921</accession>
<protein>
    <recommendedName>
        <fullName evidence="4">Hydrophobic protein</fullName>
    </recommendedName>
</protein>
<dbReference type="Proteomes" id="UP000824166">
    <property type="component" value="Unassembled WGS sequence"/>
</dbReference>
<keyword evidence="1" id="KW-0812">Transmembrane</keyword>
<proteinExistence type="predicted"/>
<keyword evidence="1" id="KW-0472">Membrane</keyword>
<feature type="transmembrane region" description="Helical" evidence="1">
    <location>
        <begin position="6"/>
        <end position="39"/>
    </location>
</feature>
<dbReference type="RefSeq" id="WP_216926333.1">
    <property type="nucleotide sequence ID" value="NZ_JAHOPC010000012.1"/>
</dbReference>
<comment type="caution">
    <text evidence="2">The sequence shown here is derived from an EMBL/GenBank/DDBJ whole genome shotgun (WGS) entry which is preliminary data.</text>
</comment>
<sequence length="52" mass="5725">MIVLGLVLLIAGWLLNIGILVTIGWIVLAIGLILLILGALNRPILAGRRYWY</sequence>
<reference evidence="2 3" key="1">
    <citation type="submission" date="2021-06" db="EMBL/GenBank/DDBJ databases">
        <authorList>
            <person name="Jeong J.W."/>
        </authorList>
    </citation>
    <scope>NUCLEOTIDE SEQUENCE [LARGE SCALE GENOMIC DNA]</scope>
    <source>
        <strain evidence="2 3">MMS21-TAE1-1</strain>
    </source>
</reference>